<keyword evidence="6 8" id="KW-0408">Iron</keyword>
<dbReference type="RefSeq" id="XP_058327400.1">
    <property type="nucleotide sequence ID" value="XM_058479070.1"/>
</dbReference>
<dbReference type="EMBL" id="JAPQKS010000007">
    <property type="protein sequence ID" value="KAJ5220570.1"/>
    <property type="molecule type" value="Genomic_DNA"/>
</dbReference>
<feature type="binding site" description="axial binding residue" evidence="8">
    <location>
        <position position="130"/>
    </location>
    <ligand>
        <name>heme</name>
        <dbReference type="ChEBI" id="CHEBI:30413"/>
    </ligand>
    <ligandPart>
        <name>Fe</name>
        <dbReference type="ChEBI" id="CHEBI:18248"/>
    </ligandPart>
</feature>
<comment type="caution">
    <text evidence="9">The sequence shown here is derived from an EMBL/GenBank/DDBJ whole genome shotgun (WGS) entry which is preliminary data.</text>
</comment>
<proteinExistence type="inferred from homology"/>
<dbReference type="GO" id="GO:0005506">
    <property type="term" value="F:iron ion binding"/>
    <property type="evidence" value="ECO:0007669"/>
    <property type="project" value="InterPro"/>
</dbReference>
<evidence type="ECO:0000256" key="7">
    <source>
        <dbReference type="ARBA" id="ARBA00023033"/>
    </source>
</evidence>
<dbReference type="InterPro" id="IPR001128">
    <property type="entry name" value="Cyt_P450"/>
</dbReference>
<dbReference type="PRINTS" id="PR00385">
    <property type="entry name" value="P450"/>
</dbReference>
<dbReference type="Gene3D" id="1.10.630.10">
    <property type="entry name" value="Cytochrome P450"/>
    <property type="match status" value="2"/>
</dbReference>
<evidence type="ECO:0000256" key="3">
    <source>
        <dbReference type="ARBA" id="ARBA00022617"/>
    </source>
</evidence>
<dbReference type="OrthoDB" id="1844152at2759"/>
<dbReference type="PANTHER" id="PTHR46206">
    <property type="entry name" value="CYTOCHROME P450"/>
    <property type="match status" value="1"/>
</dbReference>
<dbReference type="GO" id="GO:0020037">
    <property type="term" value="F:heme binding"/>
    <property type="evidence" value="ECO:0007669"/>
    <property type="project" value="InterPro"/>
</dbReference>
<keyword evidence="4 8" id="KW-0479">Metal-binding</keyword>
<accession>A0A9W9NIG0</accession>
<evidence type="ECO:0000256" key="6">
    <source>
        <dbReference type="ARBA" id="ARBA00023004"/>
    </source>
</evidence>
<gene>
    <name evidence="9" type="ORF">N7468_009774</name>
</gene>
<comment type="cofactor">
    <cofactor evidence="1 8">
        <name>heme</name>
        <dbReference type="ChEBI" id="CHEBI:30413"/>
    </cofactor>
</comment>
<reference evidence="9" key="2">
    <citation type="journal article" date="2023" name="IMA Fungus">
        <title>Comparative genomic study of the Penicillium genus elucidates a diverse pangenome and 15 lateral gene transfer events.</title>
        <authorList>
            <person name="Petersen C."/>
            <person name="Sorensen T."/>
            <person name="Nielsen M.R."/>
            <person name="Sondergaard T.E."/>
            <person name="Sorensen J.L."/>
            <person name="Fitzpatrick D.A."/>
            <person name="Frisvad J.C."/>
            <person name="Nielsen K.L."/>
        </authorList>
    </citation>
    <scope>NUCLEOTIDE SEQUENCE</scope>
    <source>
        <strain evidence="9">IBT 19713</strain>
    </source>
</reference>
<dbReference type="InterPro" id="IPR002401">
    <property type="entry name" value="Cyt_P450_E_grp-I"/>
</dbReference>
<organism evidence="9 10">
    <name type="scientific">Penicillium chermesinum</name>
    <dbReference type="NCBI Taxonomy" id="63820"/>
    <lineage>
        <taxon>Eukaryota</taxon>
        <taxon>Fungi</taxon>
        <taxon>Dikarya</taxon>
        <taxon>Ascomycota</taxon>
        <taxon>Pezizomycotina</taxon>
        <taxon>Eurotiomycetes</taxon>
        <taxon>Eurotiomycetidae</taxon>
        <taxon>Eurotiales</taxon>
        <taxon>Aspergillaceae</taxon>
        <taxon>Penicillium</taxon>
    </lineage>
</organism>
<name>A0A9W9NIG0_9EURO</name>
<evidence type="ECO:0000256" key="2">
    <source>
        <dbReference type="ARBA" id="ARBA00010617"/>
    </source>
</evidence>
<dbReference type="GeneID" id="83206373"/>
<evidence type="ECO:0000256" key="1">
    <source>
        <dbReference type="ARBA" id="ARBA00001971"/>
    </source>
</evidence>
<keyword evidence="10" id="KW-1185">Reference proteome</keyword>
<evidence type="ECO:0000256" key="5">
    <source>
        <dbReference type="ARBA" id="ARBA00023002"/>
    </source>
</evidence>
<dbReference type="SUPFAM" id="SSF48264">
    <property type="entry name" value="Cytochrome P450"/>
    <property type="match status" value="1"/>
</dbReference>
<dbReference type="PANTHER" id="PTHR46206:SF2">
    <property type="entry name" value="CYTOCHROME P450 MONOOXYGENASE AUSG-RELATED"/>
    <property type="match status" value="1"/>
</dbReference>
<keyword evidence="3 8" id="KW-0349">Heme</keyword>
<dbReference type="Proteomes" id="UP001150941">
    <property type="component" value="Unassembled WGS sequence"/>
</dbReference>
<keyword evidence="7" id="KW-0503">Monooxygenase</keyword>
<dbReference type="InterPro" id="IPR036396">
    <property type="entry name" value="Cyt_P450_sf"/>
</dbReference>
<dbReference type="GO" id="GO:0004497">
    <property type="term" value="F:monooxygenase activity"/>
    <property type="evidence" value="ECO:0007669"/>
    <property type="project" value="UniProtKB-KW"/>
</dbReference>
<evidence type="ECO:0000313" key="10">
    <source>
        <dbReference type="Proteomes" id="UP001150941"/>
    </source>
</evidence>
<evidence type="ECO:0000256" key="8">
    <source>
        <dbReference type="PIRSR" id="PIRSR602401-1"/>
    </source>
</evidence>
<dbReference type="AlphaFoldDB" id="A0A9W9NIG0"/>
<reference evidence="9" key="1">
    <citation type="submission" date="2022-11" db="EMBL/GenBank/DDBJ databases">
        <authorList>
            <person name="Petersen C."/>
        </authorList>
    </citation>
    <scope>NUCLEOTIDE SEQUENCE</scope>
    <source>
        <strain evidence="9">IBT 19713</strain>
    </source>
</reference>
<protein>
    <submittedName>
        <fullName evidence="9">Cytochrome P450</fullName>
    </submittedName>
</protein>
<dbReference type="PRINTS" id="PR00463">
    <property type="entry name" value="EP450I"/>
</dbReference>
<keyword evidence="5" id="KW-0560">Oxidoreductase</keyword>
<sequence>MSGPKVSELPLGLALSAIHTDLLFKTIGRIAAHPDVLPELRSEIEQAISVHGLNKNGVYNMKRLDSVLKETQHLNAVALAIMNRDKTYDRAKEWDPYRFHNIRRTGQEQEGQLVSTTAQHLAFGLEKHACPGRIFAAHELKIMLAHILLKYDIEYIEQDRPKIRVVGTDVFADGIPRAQVGRRDGYKIPIVSEAWAD</sequence>
<comment type="similarity">
    <text evidence="2">Belongs to the cytochrome P450 family.</text>
</comment>
<dbReference type="GO" id="GO:0016705">
    <property type="term" value="F:oxidoreductase activity, acting on paired donors, with incorporation or reduction of molecular oxygen"/>
    <property type="evidence" value="ECO:0007669"/>
    <property type="project" value="InterPro"/>
</dbReference>
<dbReference type="GO" id="GO:0043386">
    <property type="term" value="P:mycotoxin biosynthetic process"/>
    <property type="evidence" value="ECO:0007669"/>
    <property type="project" value="UniProtKB-ARBA"/>
</dbReference>
<evidence type="ECO:0000256" key="4">
    <source>
        <dbReference type="ARBA" id="ARBA00022723"/>
    </source>
</evidence>
<evidence type="ECO:0000313" key="9">
    <source>
        <dbReference type="EMBL" id="KAJ5220570.1"/>
    </source>
</evidence>
<dbReference type="Pfam" id="PF00067">
    <property type="entry name" value="p450"/>
    <property type="match status" value="1"/>
</dbReference>